<reference evidence="3" key="1">
    <citation type="journal article" date="2005" name="Nature">
        <title>The map-based sequence of the rice genome.</title>
        <authorList>
            <consortium name="International rice genome sequencing project (IRGSP)"/>
            <person name="Matsumoto T."/>
            <person name="Wu J."/>
            <person name="Kanamori H."/>
            <person name="Katayose Y."/>
            <person name="Fujisawa M."/>
            <person name="Namiki N."/>
            <person name="Mizuno H."/>
            <person name="Yamamoto K."/>
            <person name="Antonio B.A."/>
            <person name="Baba T."/>
            <person name="Sakata K."/>
            <person name="Nagamura Y."/>
            <person name="Aoki H."/>
            <person name="Arikawa K."/>
            <person name="Arita K."/>
            <person name="Bito T."/>
            <person name="Chiden Y."/>
            <person name="Fujitsuka N."/>
            <person name="Fukunaka R."/>
            <person name="Hamada M."/>
            <person name="Harada C."/>
            <person name="Hayashi A."/>
            <person name="Hijishita S."/>
            <person name="Honda M."/>
            <person name="Hosokawa S."/>
            <person name="Ichikawa Y."/>
            <person name="Idonuma A."/>
            <person name="Iijima M."/>
            <person name="Ikeda M."/>
            <person name="Ikeno M."/>
            <person name="Ito K."/>
            <person name="Ito S."/>
            <person name="Ito T."/>
            <person name="Ito Y."/>
            <person name="Ito Y."/>
            <person name="Iwabuchi A."/>
            <person name="Kamiya K."/>
            <person name="Karasawa W."/>
            <person name="Kurita K."/>
            <person name="Katagiri S."/>
            <person name="Kikuta A."/>
            <person name="Kobayashi H."/>
            <person name="Kobayashi N."/>
            <person name="Machita K."/>
            <person name="Maehara T."/>
            <person name="Masukawa M."/>
            <person name="Mizubayashi T."/>
            <person name="Mukai Y."/>
            <person name="Nagasaki H."/>
            <person name="Nagata Y."/>
            <person name="Naito S."/>
            <person name="Nakashima M."/>
            <person name="Nakama Y."/>
            <person name="Nakamichi Y."/>
            <person name="Nakamura M."/>
            <person name="Meguro A."/>
            <person name="Negishi M."/>
            <person name="Ohta I."/>
            <person name="Ohta T."/>
            <person name="Okamoto M."/>
            <person name="Ono N."/>
            <person name="Saji S."/>
            <person name="Sakaguchi M."/>
            <person name="Sakai K."/>
            <person name="Shibata M."/>
            <person name="Shimokawa T."/>
            <person name="Song J."/>
            <person name="Takazaki Y."/>
            <person name="Terasawa K."/>
            <person name="Tsugane M."/>
            <person name="Tsuji K."/>
            <person name="Ueda S."/>
            <person name="Waki K."/>
            <person name="Yamagata H."/>
            <person name="Yamamoto M."/>
            <person name="Yamamoto S."/>
            <person name="Yamane H."/>
            <person name="Yoshiki S."/>
            <person name="Yoshihara R."/>
            <person name="Yukawa K."/>
            <person name="Zhong H."/>
            <person name="Yano M."/>
            <person name="Yuan Q."/>
            <person name="Ouyang S."/>
            <person name="Liu J."/>
            <person name="Jones K.M."/>
            <person name="Gansberger K."/>
            <person name="Moffat K."/>
            <person name="Hill J."/>
            <person name="Bera J."/>
            <person name="Fadrosh D."/>
            <person name="Jin S."/>
            <person name="Johri S."/>
            <person name="Kim M."/>
            <person name="Overton L."/>
            <person name="Reardon M."/>
            <person name="Tsitrin T."/>
            <person name="Vuong H."/>
            <person name="Weaver B."/>
            <person name="Ciecko A."/>
            <person name="Tallon L."/>
            <person name="Jackson J."/>
            <person name="Pai G."/>
            <person name="Aken S.V."/>
            <person name="Utterback T."/>
            <person name="Reidmuller S."/>
            <person name="Feldblyum T."/>
            <person name="Hsiao J."/>
            <person name="Zismann V."/>
            <person name="Iobst S."/>
            <person name="de Vazeille A.R."/>
            <person name="Buell C.R."/>
            <person name="Ying K."/>
            <person name="Li Y."/>
            <person name="Lu T."/>
            <person name="Huang Y."/>
            <person name="Zhao Q."/>
            <person name="Feng Q."/>
            <person name="Zhang L."/>
            <person name="Zhu J."/>
            <person name="Weng Q."/>
            <person name="Mu J."/>
            <person name="Lu Y."/>
            <person name="Fan D."/>
            <person name="Liu Y."/>
            <person name="Guan J."/>
            <person name="Zhang Y."/>
            <person name="Yu S."/>
            <person name="Liu X."/>
            <person name="Zhang Y."/>
            <person name="Hong G."/>
            <person name="Han B."/>
            <person name="Choisne N."/>
            <person name="Demange N."/>
            <person name="Orjeda G."/>
            <person name="Samain S."/>
            <person name="Cattolico L."/>
            <person name="Pelletier E."/>
            <person name="Couloux A."/>
            <person name="Segurens B."/>
            <person name="Wincker P."/>
            <person name="D'Hont A."/>
            <person name="Scarpelli C."/>
            <person name="Weissenbach J."/>
            <person name="Salanoubat M."/>
            <person name="Quetier F."/>
            <person name="Yu Y."/>
            <person name="Kim H.R."/>
            <person name="Rambo T."/>
            <person name="Currie J."/>
            <person name="Collura K."/>
            <person name="Luo M."/>
            <person name="Yang T."/>
            <person name="Ammiraju J.S.S."/>
            <person name="Engler F."/>
            <person name="Soderlund C."/>
            <person name="Wing R.A."/>
            <person name="Palmer L.E."/>
            <person name="de la Bastide M."/>
            <person name="Spiegel L."/>
            <person name="Nascimento L."/>
            <person name="Zutavern T."/>
            <person name="O'Shaughnessy A."/>
            <person name="Dike S."/>
            <person name="Dedhia N."/>
            <person name="Preston R."/>
            <person name="Balija V."/>
            <person name="McCombie W.R."/>
            <person name="Chow T."/>
            <person name="Chen H."/>
            <person name="Chung M."/>
            <person name="Chen C."/>
            <person name="Shaw J."/>
            <person name="Wu H."/>
            <person name="Hsiao K."/>
            <person name="Chao Y."/>
            <person name="Chu M."/>
            <person name="Cheng C."/>
            <person name="Hour A."/>
            <person name="Lee P."/>
            <person name="Lin S."/>
            <person name="Lin Y."/>
            <person name="Liou J."/>
            <person name="Liu S."/>
            <person name="Hsing Y."/>
            <person name="Raghuvanshi S."/>
            <person name="Mohanty A."/>
            <person name="Bharti A.K."/>
            <person name="Gaur A."/>
            <person name="Gupta V."/>
            <person name="Kumar D."/>
            <person name="Ravi V."/>
            <person name="Vij S."/>
            <person name="Kapur A."/>
            <person name="Khurana P."/>
            <person name="Khurana P."/>
            <person name="Khurana J.P."/>
            <person name="Tyagi A.K."/>
            <person name="Gaikwad K."/>
            <person name="Singh A."/>
            <person name="Dalal V."/>
            <person name="Srivastava S."/>
            <person name="Dixit A."/>
            <person name="Pal A.K."/>
            <person name="Ghazi I.A."/>
            <person name="Yadav M."/>
            <person name="Pandit A."/>
            <person name="Bhargava A."/>
            <person name="Sureshbabu K."/>
            <person name="Batra K."/>
            <person name="Sharma T.R."/>
            <person name="Mohapatra T."/>
            <person name="Singh N.K."/>
            <person name="Messing J."/>
            <person name="Nelson A.B."/>
            <person name="Fuks G."/>
            <person name="Kavchok S."/>
            <person name="Keizer G."/>
            <person name="Linton E."/>
            <person name="Llaca V."/>
            <person name="Song R."/>
            <person name="Tanyolac B."/>
            <person name="Young S."/>
            <person name="Ho-Il K."/>
            <person name="Hahn J.H."/>
            <person name="Sangsakoo G."/>
            <person name="Vanavichit A."/>
            <person name="de Mattos Luiz.A.T."/>
            <person name="Zimmer P.D."/>
            <person name="Malone G."/>
            <person name="Dellagostin O."/>
            <person name="de Oliveira A.C."/>
            <person name="Bevan M."/>
            <person name="Bancroft I."/>
            <person name="Minx P."/>
            <person name="Cordum H."/>
            <person name="Wilson R."/>
            <person name="Cheng Z."/>
            <person name="Jin W."/>
            <person name="Jiang J."/>
            <person name="Leong S.A."/>
            <person name="Iwama H."/>
            <person name="Gojobori T."/>
            <person name="Itoh T."/>
            <person name="Niimura Y."/>
            <person name="Fujii Y."/>
            <person name="Habara T."/>
            <person name="Sakai H."/>
            <person name="Sato Y."/>
            <person name="Wilson G."/>
            <person name="Kumar K."/>
            <person name="McCouch S."/>
            <person name="Juretic N."/>
            <person name="Hoen D."/>
            <person name="Wright S."/>
            <person name="Bruskiewich R."/>
            <person name="Bureau T."/>
            <person name="Miyao A."/>
            <person name="Hirochika H."/>
            <person name="Nishikawa T."/>
            <person name="Kadowaki K."/>
            <person name="Sugiura M."/>
            <person name="Burr B."/>
            <person name="Sasaki T."/>
        </authorList>
    </citation>
    <scope>NUCLEOTIDE SEQUENCE [LARGE SCALE GENOMIC DNA]</scope>
    <source>
        <strain evidence="3">cv. Nipponbare</strain>
    </source>
</reference>
<evidence type="ECO:0000313" key="3">
    <source>
        <dbReference type="Proteomes" id="UP000059680"/>
    </source>
</evidence>
<feature type="compositionally biased region" description="Pro residues" evidence="1">
    <location>
        <begin position="143"/>
        <end position="161"/>
    </location>
</feature>
<gene>
    <name evidence="2" type="ordered locus">Os04g0552132</name>
    <name evidence="2" type="ORF">OSNPB_040552132</name>
</gene>
<feature type="region of interest" description="Disordered" evidence="1">
    <location>
        <begin position="117"/>
        <end position="167"/>
    </location>
</feature>
<keyword evidence="3" id="KW-1185">Reference proteome</keyword>
<protein>
    <submittedName>
        <fullName evidence="2">Os04g0552132 protein</fullName>
    </submittedName>
</protein>
<evidence type="ECO:0000313" key="2">
    <source>
        <dbReference type="EMBL" id="BAS90390.1"/>
    </source>
</evidence>
<reference evidence="2 3" key="3">
    <citation type="journal article" date="2013" name="Rice">
        <title>Improvement of the Oryza sativa Nipponbare reference genome using next generation sequence and optical map data.</title>
        <authorList>
            <person name="Kawahara Y."/>
            <person name="de la Bastide M."/>
            <person name="Hamilton J.P."/>
            <person name="Kanamori H."/>
            <person name="McCombie W.R."/>
            <person name="Ouyang S."/>
            <person name="Schwartz D.C."/>
            <person name="Tanaka T."/>
            <person name="Wu J."/>
            <person name="Zhou S."/>
            <person name="Childs K.L."/>
            <person name="Davidson R.M."/>
            <person name="Lin H."/>
            <person name="Quesada-Ocampo L."/>
            <person name="Vaillancourt B."/>
            <person name="Sakai H."/>
            <person name="Lee S.S."/>
            <person name="Kim J."/>
            <person name="Numa H."/>
            <person name="Itoh T."/>
            <person name="Buell C.R."/>
            <person name="Matsumoto T."/>
        </authorList>
    </citation>
    <scope>NUCLEOTIDE SEQUENCE [LARGE SCALE GENOMIC DNA]</scope>
    <source>
        <strain evidence="3">cv. Nipponbare</strain>
    </source>
</reference>
<dbReference type="STRING" id="39947.A0A0P0WD94"/>
<dbReference type="Proteomes" id="UP000059680">
    <property type="component" value="Chromosome 4"/>
</dbReference>
<reference evidence="2 3" key="2">
    <citation type="journal article" date="2013" name="Plant Cell Physiol.">
        <title>Rice Annotation Project Database (RAP-DB): an integrative and interactive database for rice genomics.</title>
        <authorList>
            <person name="Sakai H."/>
            <person name="Lee S.S."/>
            <person name="Tanaka T."/>
            <person name="Numa H."/>
            <person name="Kim J."/>
            <person name="Kawahara Y."/>
            <person name="Wakimoto H."/>
            <person name="Yang C.C."/>
            <person name="Iwamoto M."/>
            <person name="Abe T."/>
            <person name="Yamada Y."/>
            <person name="Muto A."/>
            <person name="Inokuchi H."/>
            <person name="Ikemura T."/>
            <person name="Matsumoto T."/>
            <person name="Sasaki T."/>
            <person name="Itoh T."/>
        </authorList>
    </citation>
    <scope>NUCLEOTIDE SEQUENCE [LARGE SCALE GENOMIC DNA]</scope>
    <source>
        <strain evidence="3">cv. Nipponbare</strain>
    </source>
</reference>
<dbReference type="PaxDb" id="39947-A0A0P0WD94"/>
<organism evidence="2 3">
    <name type="scientific">Oryza sativa subsp. japonica</name>
    <name type="common">Rice</name>
    <dbReference type="NCBI Taxonomy" id="39947"/>
    <lineage>
        <taxon>Eukaryota</taxon>
        <taxon>Viridiplantae</taxon>
        <taxon>Streptophyta</taxon>
        <taxon>Embryophyta</taxon>
        <taxon>Tracheophyta</taxon>
        <taxon>Spermatophyta</taxon>
        <taxon>Magnoliopsida</taxon>
        <taxon>Liliopsida</taxon>
        <taxon>Poales</taxon>
        <taxon>Poaceae</taxon>
        <taxon>BOP clade</taxon>
        <taxon>Oryzoideae</taxon>
        <taxon>Oryzeae</taxon>
        <taxon>Oryzinae</taxon>
        <taxon>Oryza</taxon>
        <taxon>Oryza sativa</taxon>
    </lineage>
</organism>
<name>A0A0P0WD94_ORYSJ</name>
<dbReference type="EMBL" id="AP014960">
    <property type="protein sequence ID" value="BAS90390.1"/>
    <property type="molecule type" value="Genomic_DNA"/>
</dbReference>
<evidence type="ECO:0000256" key="1">
    <source>
        <dbReference type="SAM" id="MobiDB-lite"/>
    </source>
</evidence>
<proteinExistence type="predicted"/>
<accession>A0A0P0WD94</accession>
<dbReference type="InParanoid" id="A0A0P0WD94"/>
<dbReference type="AlphaFoldDB" id="A0A0P0WD94"/>
<sequence>MNRTNRPLCELRKNVMLYYDCFQLLFSDVDFVSGFREHVAVLLNATVHDEQSGSDVPSGVVLHLGVALRSRLQEAVGDGEATTPALVKQQDNTSSWLATALAPSFLFPFPIRACPGGSQARGRRRLRDTEQRGAAAGERSRQRPPPPQQRPAPAEPVPPGRPLHDPA</sequence>